<keyword evidence="4" id="KW-1003">Cell membrane</keyword>
<dbReference type="InterPro" id="IPR050980">
    <property type="entry name" value="2C_sensor_his_kinase"/>
</dbReference>
<evidence type="ECO:0000259" key="16">
    <source>
        <dbReference type="PROSITE" id="PS50109"/>
    </source>
</evidence>
<evidence type="ECO:0000256" key="5">
    <source>
        <dbReference type="ARBA" id="ARBA00022519"/>
    </source>
</evidence>
<dbReference type="PANTHER" id="PTHR44936">
    <property type="entry name" value="SENSOR PROTEIN CREC"/>
    <property type="match status" value="1"/>
</dbReference>
<dbReference type="GO" id="GO:0005524">
    <property type="term" value="F:ATP binding"/>
    <property type="evidence" value="ECO:0007669"/>
    <property type="project" value="UniProtKB-KW"/>
</dbReference>
<keyword evidence="14 15" id="KW-0472">Membrane</keyword>
<keyword evidence="12 15" id="KW-1133">Transmembrane helix</keyword>
<evidence type="ECO:0000256" key="2">
    <source>
        <dbReference type="ARBA" id="ARBA00004429"/>
    </source>
</evidence>
<dbReference type="GO" id="GO:0000155">
    <property type="term" value="F:phosphorelay sensor kinase activity"/>
    <property type="evidence" value="ECO:0007669"/>
    <property type="project" value="InterPro"/>
</dbReference>
<evidence type="ECO:0000256" key="14">
    <source>
        <dbReference type="ARBA" id="ARBA00023136"/>
    </source>
</evidence>
<evidence type="ECO:0000259" key="17">
    <source>
        <dbReference type="PROSITE" id="PS50885"/>
    </source>
</evidence>
<evidence type="ECO:0000256" key="6">
    <source>
        <dbReference type="ARBA" id="ARBA00022553"/>
    </source>
</evidence>
<evidence type="ECO:0000313" key="18">
    <source>
        <dbReference type="EMBL" id="KHT63754.1"/>
    </source>
</evidence>
<keyword evidence="8 15" id="KW-0812">Transmembrane</keyword>
<dbReference type="InterPro" id="IPR005467">
    <property type="entry name" value="His_kinase_dom"/>
</dbReference>
<dbReference type="InterPro" id="IPR036097">
    <property type="entry name" value="HisK_dim/P_sf"/>
</dbReference>
<gene>
    <name evidence="18" type="ORF">RJ45_10435</name>
</gene>
<feature type="transmembrane region" description="Helical" evidence="15">
    <location>
        <begin position="12"/>
        <end position="35"/>
    </location>
</feature>
<dbReference type="AlphaFoldDB" id="A0A0B9G577"/>
<dbReference type="EMBL" id="JWLZ01000152">
    <property type="protein sequence ID" value="KHT63754.1"/>
    <property type="molecule type" value="Genomic_DNA"/>
</dbReference>
<evidence type="ECO:0000256" key="9">
    <source>
        <dbReference type="ARBA" id="ARBA00022741"/>
    </source>
</evidence>
<evidence type="ECO:0000256" key="11">
    <source>
        <dbReference type="ARBA" id="ARBA00022840"/>
    </source>
</evidence>
<evidence type="ECO:0000256" key="4">
    <source>
        <dbReference type="ARBA" id="ARBA00022475"/>
    </source>
</evidence>
<keyword evidence="11" id="KW-0067">ATP-binding</keyword>
<evidence type="ECO:0000256" key="10">
    <source>
        <dbReference type="ARBA" id="ARBA00022777"/>
    </source>
</evidence>
<dbReference type="Gene3D" id="3.30.565.10">
    <property type="entry name" value="Histidine kinase-like ATPase, C-terminal domain"/>
    <property type="match status" value="1"/>
</dbReference>
<comment type="caution">
    <text evidence="18">The sequence shown here is derived from an EMBL/GenBank/DDBJ whole genome shotgun (WGS) entry which is preliminary data.</text>
</comment>
<dbReference type="InterPro" id="IPR003594">
    <property type="entry name" value="HATPase_dom"/>
</dbReference>
<keyword evidence="5" id="KW-0997">Cell inner membrane</keyword>
<dbReference type="GO" id="GO:0005886">
    <property type="term" value="C:plasma membrane"/>
    <property type="evidence" value="ECO:0007669"/>
    <property type="project" value="UniProtKB-SubCell"/>
</dbReference>
<keyword evidence="6" id="KW-0597">Phosphoprotein</keyword>
<sequence length="479" mass="54682">MNKLPPLFKSITFRVGATLLVVIIIAELIAGAIWYHANEEEKKESIKQTALSIAEGALDTYSYFQSLPVNYRHLILSQLRESGGTRFFISINDKYIPNNTLTSFRYTPWLIQELEQELMSSLSGVEEIHVALTKREDIRVFNSAIRLNELPEIWTKYSLVLGELNLPILVMQIKMSEQEWFYIASVLPVTFSSLSTPFIEQRQFIFLGITSVLLMLCTAWIVRKELRPIKSLAKAATLMGSQLVVKEIKEEGSSEMKATVHAFNKMNRRVRSYIRDREMLFSAISHDLKTPLACLKLRTEMLDDDHTRLRFEKLLNEFELLLKGALQCIRETDIHEEPERIDIGSLLVQCADYYNRHKPTVSLDHTTDTYYVGKPVAIKRSIYNLVDNAVLYGEKVDISVLNSASYLVITIRDYGPGIENKLLEKVFEPYFRAGEQDIDGSGLGLTISRSIARSHGGDLILNNHPERGLVVELFLSRDV</sequence>
<dbReference type="InterPro" id="IPR036890">
    <property type="entry name" value="HATPase_C_sf"/>
</dbReference>
<evidence type="ECO:0000256" key="12">
    <source>
        <dbReference type="ARBA" id="ARBA00022989"/>
    </source>
</evidence>
<evidence type="ECO:0000256" key="13">
    <source>
        <dbReference type="ARBA" id="ARBA00023012"/>
    </source>
</evidence>
<dbReference type="PANTHER" id="PTHR44936:SF5">
    <property type="entry name" value="SENSOR HISTIDINE KINASE ENVZ"/>
    <property type="match status" value="1"/>
</dbReference>
<feature type="domain" description="HAMP" evidence="17">
    <location>
        <begin position="223"/>
        <end position="275"/>
    </location>
</feature>
<protein>
    <recommendedName>
        <fullName evidence="3">histidine kinase</fullName>
        <ecNumber evidence="3">2.7.13.3</ecNumber>
    </recommendedName>
</protein>
<dbReference type="SUPFAM" id="SSF47384">
    <property type="entry name" value="Homodimeric domain of signal transducing histidine kinase"/>
    <property type="match status" value="1"/>
</dbReference>
<dbReference type="Proteomes" id="UP000031278">
    <property type="component" value="Unassembled WGS sequence"/>
</dbReference>
<evidence type="ECO:0000256" key="7">
    <source>
        <dbReference type="ARBA" id="ARBA00022679"/>
    </source>
</evidence>
<reference evidence="18 19" key="1">
    <citation type="submission" date="2014-12" db="EMBL/GenBank/DDBJ databases">
        <title>Genome sequencing of Photobacterium gaetbulicola AD005a.</title>
        <authorList>
            <person name="Adrian T.G.S."/>
            <person name="Chan K.G."/>
        </authorList>
    </citation>
    <scope>NUCLEOTIDE SEQUENCE [LARGE SCALE GENOMIC DNA]</scope>
    <source>
        <strain evidence="18 19">AD005a</strain>
    </source>
</reference>
<feature type="transmembrane region" description="Helical" evidence="15">
    <location>
        <begin position="204"/>
        <end position="222"/>
    </location>
</feature>
<evidence type="ECO:0000256" key="1">
    <source>
        <dbReference type="ARBA" id="ARBA00000085"/>
    </source>
</evidence>
<dbReference type="InterPro" id="IPR003661">
    <property type="entry name" value="HisK_dim/P_dom"/>
</dbReference>
<accession>A0A0B9G577</accession>
<evidence type="ECO:0000256" key="8">
    <source>
        <dbReference type="ARBA" id="ARBA00022692"/>
    </source>
</evidence>
<dbReference type="CDD" id="cd00082">
    <property type="entry name" value="HisKA"/>
    <property type="match status" value="1"/>
</dbReference>
<organism evidence="18 19">
    <name type="scientific">Photobacterium gaetbulicola</name>
    <dbReference type="NCBI Taxonomy" id="1295392"/>
    <lineage>
        <taxon>Bacteria</taxon>
        <taxon>Pseudomonadati</taxon>
        <taxon>Pseudomonadota</taxon>
        <taxon>Gammaproteobacteria</taxon>
        <taxon>Vibrionales</taxon>
        <taxon>Vibrionaceae</taxon>
        <taxon>Photobacterium</taxon>
    </lineage>
</organism>
<dbReference type="Pfam" id="PF02518">
    <property type="entry name" value="HATPase_c"/>
    <property type="match status" value="1"/>
</dbReference>
<dbReference type="SUPFAM" id="SSF55874">
    <property type="entry name" value="ATPase domain of HSP90 chaperone/DNA topoisomerase II/histidine kinase"/>
    <property type="match status" value="1"/>
</dbReference>
<evidence type="ECO:0000256" key="3">
    <source>
        <dbReference type="ARBA" id="ARBA00012438"/>
    </source>
</evidence>
<keyword evidence="13" id="KW-0902">Two-component regulatory system</keyword>
<evidence type="ECO:0000256" key="15">
    <source>
        <dbReference type="SAM" id="Phobius"/>
    </source>
</evidence>
<comment type="catalytic activity">
    <reaction evidence="1">
        <text>ATP + protein L-histidine = ADP + protein N-phospho-L-histidine.</text>
        <dbReference type="EC" id="2.7.13.3"/>
    </reaction>
</comment>
<name>A0A0B9G577_9GAMM</name>
<feature type="domain" description="Histidine kinase" evidence="16">
    <location>
        <begin position="283"/>
        <end position="479"/>
    </location>
</feature>
<dbReference type="SMART" id="SM00387">
    <property type="entry name" value="HATPase_c"/>
    <property type="match status" value="1"/>
</dbReference>
<dbReference type="EC" id="2.7.13.3" evidence="3"/>
<dbReference type="PROSITE" id="PS50109">
    <property type="entry name" value="HIS_KIN"/>
    <property type="match status" value="1"/>
</dbReference>
<dbReference type="InterPro" id="IPR004358">
    <property type="entry name" value="Sig_transdc_His_kin-like_C"/>
</dbReference>
<keyword evidence="9" id="KW-0547">Nucleotide-binding</keyword>
<keyword evidence="7" id="KW-0808">Transferase</keyword>
<dbReference type="CDD" id="cd00075">
    <property type="entry name" value="HATPase"/>
    <property type="match status" value="1"/>
</dbReference>
<proteinExistence type="predicted"/>
<dbReference type="RefSeq" id="WP_039461251.1">
    <property type="nucleotide sequence ID" value="NZ_JWLZ01000152.1"/>
</dbReference>
<dbReference type="PRINTS" id="PR00344">
    <property type="entry name" value="BCTRLSENSOR"/>
</dbReference>
<comment type="subcellular location">
    <subcellularLocation>
        <location evidence="2">Cell inner membrane</location>
        <topology evidence="2">Multi-pass membrane protein</topology>
    </subcellularLocation>
</comment>
<dbReference type="InterPro" id="IPR003660">
    <property type="entry name" value="HAMP_dom"/>
</dbReference>
<evidence type="ECO:0000313" key="19">
    <source>
        <dbReference type="Proteomes" id="UP000031278"/>
    </source>
</evidence>
<dbReference type="PROSITE" id="PS50885">
    <property type="entry name" value="HAMP"/>
    <property type="match status" value="1"/>
</dbReference>
<keyword evidence="10 18" id="KW-0418">Kinase</keyword>
<dbReference type="Gene3D" id="1.10.287.130">
    <property type="match status" value="1"/>
</dbReference>